<dbReference type="STRING" id="6280.A0A0N4THR2"/>
<sequence>MVSCNIPDLSKAVPAPEFERSEEPRTLVAEFGADLMYRKCQFLYYVSGVQSYRCGTTKTNNDFNQNSMKPLKISESLSNTIQMVNIERMKFTS</sequence>
<evidence type="ECO:0000313" key="2">
    <source>
        <dbReference type="Proteomes" id="UP000278627"/>
    </source>
</evidence>
<reference evidence="3" key="1">
    <citation type="submission" date="2017-02" db="UniProtKB">
        <authorList>
            <consortium name="WormBaseParasite"/>
        </authorList>
    </citation>
    <scope>IDENTIFICATION</scope>
</reference>
<evidence type="ECO:0000313" key="1">
    <source>
        <dbReference type="EMBL" id="VDN88898.1"/>
    </source>
</evidence>
<dbReference type="EMBL" id="UZAD01009239">
    <property type="protein sequence ID" value="VDN88898.1"/>
    <property type="molecule type" value="Genomic_DNA"/>
</dbReference>
<proteinExistence type="predicted"/>
<evidence type="ECO:0000313" key="3">
    <source>
        <dbReference type="WBParaSite" id="BPAG_0000775101-mRNA-1"/>
    </source>
</evidence>
<protein>
    <submittedName>
        <fullName evidence="1 3">Uncharacterized protein</fullName>
    </submittedName>
</protein>
<dbReference type="AlphaFoldDB" id="A0A0N4THR2"/>
<accession>A0A0N4THR2</accession>
<keyword evidence="2" id="KW-1185">Reference proteome</keyword>
<gene>
    <name evidence="1" type="ORF">BPAG_LOCUS7712</name>
</gene>
<name>A0A0N4THR2_BRUPA</name>
<reference evidence="1 2" key="2">
    <citation type="submission" date="2018-11" db="EMBL/GenBank/DDBJ databases">
        <authorList>
            <consortium name="Pathogen Informatics"/>
        </authorList>
    </citation>
    <scope>NUCLEOTIDE SEQUENCE [LARGE SCALE GENOMIC DNA]</scope>
</reference>
<organism evidence="3">
    <name type="scientific">Brugia pahangi</name>
    <name type="common">Filarial nematode worm</name>
    <dbReference type="NCBI Taxonomy" id="6280"/>
    <lineage>
        <taxon>Eukaryota</taxon>
        <taxon>Metazoa</taxon>
        <taxon>Ecdysozoa</taxon>
        <taxon>Nematoda</taxon>
        <taxon>Chromadorea</taxon>
        <taxon>Rhabditida</taxon>
        <taxon>Spirurina</taxon>
        <taxon>Spiruromorpha</taxon>
        <taxon>Filarioidea</taxon>
        <taxon>Onchocercidae</taxon>
        <taxon>Brugia</taxon>
    </lineage>
</organism>
<dbReference type="WBParaSite" id="BPAG_0000775101-mRNA-1">
    <property type="protein sequence ID" value="BPAG_0000775101-mRNA-1"/>
    <property type="gene ID" value="BPAG_0000775101"/>
</dbReference>
<dbReference type="Proteomes" id="UP000278627">
    <property type="component" value="Unassembled WGS sequence"/>
</dbReference>